<gene>
    <name evidence="6" type="ORF">I1A_000753</name>
</gene>
<dbReference type="Pfam" id="PF13302">
    <property type="entry name" value="Acetyltransf_3"/>
    <property type="match status" value="1"/>
</dbReference>
<dbReference type="Proteomes" id="UP000006045">
    <property type="component" value="Chromosome"/>
</dbReference>
<sequence length="190" mass="21336">MEFALTVNGLALCVRAPDPALVAPVREALNASYREHAPFLEWAIEHTSEERALSSMLQARDDFASETGERRLFIVTEDGQAVVGCIGLVPRRRKRYVVGYWANSAFAGKGYLREVLQQLVRRLPEFTFYLTTSSANTRSQRLAEAAGFALIRVHPQARQSQQHGVQDTWVYRSGSKRQTKKSPRESAGEP</sequence>
<dbReference type="PROSITE" id="PS51186">
    <property type="entry name" value="GNAT"/>
    <property type="match status" value="1"/>
</dbReference>
<keyword evidence="2" id="KW-0012">Acyltransferase</keyword>
<feature type="region of interest" description="Disordered" evidence="4">
    <location>
        <begin position="159"/>
        <end position="190"/>
    </location>
</feature>
<keyword evidence="1 6" id="KW-0808">Transferase</keyword>
<dbReference type="GO" id="GO:0016747">
    <property type="term" value="F:acyltransferase activity, transferring groups other than amino-acyl groups"/>
    <property type="evidence" value="ECO:0007669"/>
    <property type="project" value="InterPro"/>
</dbReference>
<accession>A0A7U9CJK8</accession>
<dbReference type="PANTHER" id="PTHR43792:SF8">
    <property type="entry name" value="[RIBOSOMAL PROTEIN US5]-ALANINE N-ACETYLTRANSFERASE"/>
    <property type="match status" value="1"/>
</dbReference>
<evidence type="ECO:0000256" key="2">
    <source>
        <dbReference type="ARBA" id="ARBA00023315"/>
    </source>
</evidence>
<organism evidence="6 7">
    <name type="scientific">Pseudomonas fluorescens R124</name>
    <dbReference type="NCBI Taxonomy" id="743713"/>
    <lineage>
        <taxon>Bacteria</taxon>
        <taxon>Pseudomonadati</taxon>
        <taxon>Pseudomonadota</taxon>
        <taxon>Gammaproteobacteria</taxon>
        <taxon>Pseudomonadales</taxon>
        <taxon>Pseudomonadaceae</taxon>
        <taxon>Pseudomonas</taxon>
    </lineage>
</organism>
<evidence type="ECO:0000259" key="5">
    <source>
        <dbReference type="PROSITE" id="PS51186"/>
    </source>
</evidence>
<dbReference type="EMBL" id="CM001561">
    <property type="protein sequence ID" value="EJZ56445.1"/>
    <property type="molecule type" value="Genomic_DNA"/>
</dbReference>
<evidence type="ECO:0000256" key="4">
    <source>
        <dbReference type="SAM" id="MobiDB-lite"/>
    </source>
</evidence>
<evidence type="ECO:0000256" key="1">
    <source>
        <dbReference type="ARBA" id="ARBA00022679"/>
    </source>
</evidence>
<dbReference type="RefSeq" id="WP_003221487.1">
    <property type="nucleotide sequence ID" value="NZ_CM001561.1"/>
</dbReference>
<dbReference type="Gene3D" id="3.40.630.30">
    <property type="match status" value="1"/>
</dbReference>
<evidence type="ECO:0000313" key="7">
    <source>
        <dbReference type="Proteomes" id="UP000006045"/>
    </source>
</evidence>
<evidence type="ECO:0000256" key="3">
    <source>
        <dbReference type="ARBA" id="ARBA00038502"/>
    </source>
</evidence>
<dbReference type="PANTHER" id="PTHR43792">
    <property type="entry name" value="GNAT FAMILY, PUTATIVE (AFU_ORTHOLOGUE AFUA_3G00765)-RELATED-RELATED"/>
    <property type="match status" value="1"/>
</dbReference>
<reference evidence="6 7" key="1">
    <citation type="submission" date="2012-08" db="EMBL/GenBank/DDBJ databases">
        <title>The genome of cave-isolated P. fluorescens strain R124 demonstrates phenotypic adaptation to the mineral environment.</title>
        <authorList>
            <person name="Barton M.D."/>
            <person name="Petronio M."/>
            <person name="Giarrizzo J.G."/>
            <person name="Bowling B.V."/>
            <person name="Barton H.A."/>
        </authorList>
    </citation>
    <scope>NUCLEOTIDE SEQUENCE [LARGE SCALE GENOMIC DNA]</scope>
    <source>
        <strain evidence="6 7">R124</strain>
    </source>
</reference>
<dbReference type="InterPro" id="IPR000182">
    <property type="entry name" value="GNAT_dom"/>
</dbReference>
<dbReference type="SUPFAM" id="SSF55729">
    <property type="entry name" value="Acyl-CoA N-acyltransferases (Nat)"/>
    <property type="match status" value="1"/>
</dbReference>
<protein>
    <submittedName>
        <fullName evidence="6">Acetyltransferase</fullName>
    </submittedName>
</protein>
<dbReference type="AlphaFoldDB" id="A0A7U9CJK8"/>
<feature type="domain" description="N-acetyltransferase" evidence="5">
    <location>
        <begin position="20"/>
        <end position="175"/>
    </location>
</feature>
<proteinExistence type="inferred from homology"/>
<name>A0A7U9CJK8_PSEFL</name>
<dbReference type="InterPro" id="IPR016181">
    <property type="entry name" value="Acyl_CoA_acyltransferase"/>
</dbReference>
<evidence type="ECO:0000313" key="6">
    <source>
        <dbReference type="EMBL" id="EJZ56445.1"/>
    </source>
</evidence>
<comment type="similarity">
    <text evidence="3">Belongs to the acetyltransferase family. RimJ subfamily.</text>
</comment>
<dbReference type="InterPro" id="IPR051531">
    <property type="entry name" value="N-acetyltransferase"/>
</dbReference>